<proteinExistence type="inferred from homology"/>
<dbReference type="RefSeq" id="WP_213164213.1">
    <property type="nucleotide sequence ID" value="NZ_CP058214.1"/>
</dbReference>
<protein>
    <submittedName>
        <fullName evidence="5">Acetolactate synthase large subunit</fullName>
    </submittedName>
</protein>
<dbReference type="InterPro" id="IPR045229">
    <property type="entry name" value="TPP_enz"/>
</dbReference>
<dbReference type="GO" id="GO:0000287">
    <property type="term" value="F:magnesium ion binding"/>
    <property type="evidence" value="ECO:0007669"/>
    <property type="project" value="InterPro"/>
</dbReference>
<dbReference type="SUPFAM" id="SSF52518">
    <property type="entry name" value="Thiamin diphosphate-binding fold (THDP-binding)"/>
    <property type="match status" value="2"/>
</dbReference>
<dbReference type="KEGG" id="kmn:HW532_09900"/>
<name>A0A7S8HC86_9HYPH</name>
<dbReference type="GO" id="GO:0003984">
    <property type="term" value="F:acetolactate synthase activity"/>
    <property type="evidence" value="ECO:0007669"/>
    <property type="project" value="TreeGrafter"/>
</dbReference>
<sequence>MTTNGADLLVTTLADHGVDTCFANPGTTEMHLLAAIGREARMSTHLCVFEGVATGAADGYARMAGKPAMTLLHLGPGLANGMANLHNARKAATPVVNVIGEHATYHLSLNAPLAANIEGMAATVSDRVVTATSPGTVAADTASLLEAISGGTARVGTIVVPNDVAWGECNMNKATVEPDPRPTHDADAVAPAAAALRQGEGSLLLIGAPFITARASALAYAISQHTGCMVMAEAAVARMQRGGGTPPIKRIPFHVDLATEALSGVKRAVLAGSRAPVAFFAYPGRSSEILPEGTETIALSPALSDLEAALEALAAELGAETAEYRPAPVPAADPAAAITPETLAATVARTLPANAIVADESITSGAHLFPYCGEGVPHDWLNNRGGSIGYSMPVAVGAAVACPDRDVMCLTGDGSALYTLQSLWTMARSRLNVTAVILANRTYRILANEMSKIGAGDPTGETMPLMSLDDPAPDWVKLAEGHGVPAERVDNVAGLEAALRRAHGEAGPHLIEAVL</sequence>
<dbReference type="InterPro" id="IPR029061">
    <property type="entry name" value="THDP-binding"/>
</dbReference>
<dbReference type="NCBIfam" id="NF005760">
    <property type="entry name" value="PRK07586.1"/>
    <property type="match status" value="1"/>
</dbReference>
<feature type="domain" description="Thiamine pyrophosphate enzyme N-terminal TPP-binding" evidence="4">
    <location>
        <begin position="4"/>
        <end position="109"/>
    </location>
</feature>
<dbReference type="GO" id="GO:0030976">
    <property type="term" value="F:thiamine pyrophosphate binding"/>
    <property type="evidence" value="ECO:0007669"/>
    <property type="project" value="InterPro"/>
</dbReference>
<evidence type="ECO:0000256" key="2">
    <source>
        <dbReference type="ARBA" id="ARBA00023052"/>
    </source>
</evidence>
<evidence type="ECO:0000259" key="3">
    <source>
        <dbReference type="Pfam" id="PF02775"/>
    </source>
</evidence>
<organism evidence="5 6">
    <name type="scientific">Kaustia mangrovi</name>
    <dbReference type="NCBI Taxonomy" id="2593653"/>
    <lineage>
        <taxon>Bacteria</taxon>
        <taxon>Pseudomonadati</taxon>
        <taxon>Pseudomonadota</taxon>
        <taxon>Alphaproteobacteria</taxon>
        <taxon>Hyphomicrobiales</taxon>
        <taxon>Parvibaculaceae</taxon>
        <taxon>Kaustia</taxon>
    </lineage>
</organism>
<dbReference type="InterPro" id="IPR012001">
    <property type="entry name" value="Thiamin_PyroP_enz_TPP-bd_dom"/>
</dbReference>
<dbReference type="AlphaFoldDB" id="A0A7S8HC86"/>
<evidence type="ECO:0000256" key="1">
    <source>
        <dbReference type="ARBA" id="ARBA00007812"/>
    </source>
</evidence>
<dbReference type="Proteomes" id="UP000593594">
    <property type="component" value="Chromosome"/>
</dbReference>
<accession>A0A7S8HC86</accession>
<feature type="domain" description="Thiamine pyrophosphate enzyme TPP-binding" evidence="3">
    <location>
        <begin position="377"/>
        <end position="512"/>
    </location>
</feature>
<dbReference type="GO" id="GO:0044281">
    <property type="term" value="P:small molecule metabolic process"/>
    <property type="evidence" value="ECO:0007669"/>
    <property type="project" value="UniProtKB-ARBA"/>
</dbReference>
<dbReference type="EMBL" id="CP058214">
    <property type="protein sequence ID" value="QPC42973.1"/>
    <property type="molecule type" value="Genomic_DNA"/>
</dbReference>
<dbReference type="InterPro" id="IPR011766">
    <property type="entry name" value="TPP_enzyme_TPP-bd"/>
</dbReference>
<dbReference type="CDD" id="cd02002">
    <property type="entry name" value="TPP_BFDC"/>
    <property type="match status" value="1"/>
</dbReference>
<dbReference type="CDD" id="cd07035">
    <property type="entry name" value="TPP_PYR_POX_like"/>
    <property type="match status" value="1"/>
</dbReference>
<reference evidence="5 6" key="1">
    <citation type="submission" date="2020-06" db="EMBL/GenBank/DDBJ databases">
        <title>Genome sequence of 2 isolates from Red Sea Mangroves.</title>
        <authorList>
            <person name="Sefrji F."/>
            <person name="Michoud G."/>
            <person name="Merlino G."/>
            <person name="Daffonchio D."/>
        </authorList>
    </citation>
    <scope>NUCLEOTIDE SEQUENCE [LARGE SCALE GENOMIC DNA]</scope>
    <source>
        <strain evidence="5 6">R1DC25</strain>
    </source>
</reference>
<dbReference type="InterPro" id="IPR000399">
    <property type="entry name" value="TPP-bd_CS"/>
</dbReference>
<keyword evidence="6" id="KW-1185">Reference proteome</keyword>
<dbReference type="GO" id="GO:0050660">
    <property type="term" value="F:flavin adenine dinucleotide binding"/>
    <property type="evidence" value="ECO:0007669"/>
    <property type="project" value="TreeGrafter"/>
</dbReference>
<evidence type="ECO:0000313" key="6">
    <source>
        <dbReference type="Proteomes" id="UP000593594"/>
    </source>
</evidence>
<dbReference type="Pfam" id="PF02775">
    <property type="entry name" value="TPP_enzyme_C"/>
    <property type="match status" value="1"/>
</dbReference>
<evidence type="ECO:0000259" key="4">
    <source>
        <dbReference type="Pfam" id="PF02776"/>
    </source>
</evidence>
<dbReference type="PANTHER" id="PTHR18968">
    <property type="entry name" value="THIAMINE PYROPHOSPHATE ENZYMES"/>
    <property type="match status" value="1"/>
</dbReference>
<evidence type="ECO:0000313" key="5">
    <source>
        <dbReference type="EMBL" id="QPC42973.1"/>
    </source>
</evidence>
<keyword evidence="2" id="KW-0786">Thiamine pyrophosphate</keyword>
<dbReference type="Pfam" id="PF02776">
    <property type="entry name" value="TPP_enzyme_N"/>
    <property type="match status" value="1"/>
</dbReference>
<dbReference type="PANTHER" id="PTHR18968:SF86">
    <property type="entry name" value="ACETOLACTATE SYNTHASE LARGE SUBUNIT ILVX-RELATED"/>
    <property type="match status" value="1"/>
</dbReference>
<gene>
    <name evidence="5" type="ORF">HW532_09900</name>
</gene>
<comment type="similarity">
    <text evidence="1">Belongs to the TPP enzyme family.</text>
</comment>
<dbReference type="Gene3D" id="3.40.50.970">
    <property type="match status" value="2"/>
</dbReference>
<dbReference type="PROSITE" id="PS00187">
    <property type="entry name" value="TPP_ENZYMES"/>
    <property type="match status" value="1"/>
</dbReference>